<dbReference type="GO" id="GO:0015344">
    <property type="term" value="F:siderophore uptake transmembrane transporter activity"/>
    <property type="evidence" value="ECO:0007669"/>
    <property type="project" value="TreeGrafter"/>
</dbReference>
<dbReference type="PANTHER" id="PTHR32552:SF68">
    <property type="entry name" value="FERRICHROME OUTER MEMBRANE TRANSPORTER_PHAGE RECEPTOR"/>
    <property type="match status" value="1"/>
</dbReference>
<feature type="domain" description="Secretin/TonB short N-terminal" evidence="17">
    <location>
        <begin position="75"/>
        <end position="126"/>
    </location>
</feature>
<evidence type="ECO:0000256" key="13">
    <source>
        <dbReference type="ARBA" id="ARBA00023237"/>
    </source>
</evidence>
<keyword evidence="12 18" id="KW-0675">Receptor</keyword>
<gene>
    <name evidence="18" type="primary">fhuA_1</name>
    <name evidence="18" type="ORF">LMG3441_01225</name>
</gene>
<evidence type="ECO:0000256" key="12">
    <source>
        <dbReference type="ARBA" id="ARBA00023170"/>
    </source>
</evidence>
<keyword evidence="13 14" id="KW-0998">Cell outer membrane</keyword>
<keyword evidence="5" id="KW-0410">Iron transport</keyword>
<evidence type="ECO:0000256" key="14">
    <source>
        <dbReference type="PROSITE-ProRule" id="PRU01360"/>
    </source>
</evidence>
<dbReference type="InterPro" id="IPR036942">
    <property type="entry name" value="Beta-barrel_TonB_sf"/>
</dbReference>
<evidence type="ECO:0000256" key="10">
    <source>
        <dbReference type="ARBA" id="ARBA00023077"/>
    </source>
</evidence>
<dbReference type="GO" id="GO:0015891">
    <property type="term" value="P:siderophore transport"/>
    <property type="evidence" value="ECO:0007669"/>
    <property type="project" value="InterPro"/>
</dbReference>
<evidence type="ECO:0000313" key="18">
    <source>
        <dbReference type="EMBL" id="CAB3673957.1"/>
    </source>
</evidence>
<keyword evidence="4 14" id="KW-1134">Transmembrane beta strand</keyword>
<evidence type="ECO:0000256" key="11">
    <source>
        <dbReference type="ARBA" id="ARBA00023136"/>
    </source>
</evidence>
<dbReference type="InterPro" id="IPR010105">
    <property type="entry name" value="TonB_sidphr_rcpt"/>
</dbReference>
<dbReference type="GO" id="GO:0038023">
    <property type="term" value="F:signaling receptor activity"/>
    <property type="evidence" value="ECO:0007669"/>
    <property type="project" value="InterPro"/>
</dbReference>
<evidence type="ECO:0000256" key="7">
    <source>
        <dbReference type="ARBA" id="ARBA00022729"/>
    </source>
</evidence>
<dbReference type="PROSITE" id="PS52016">
    <property type="entry name" value="TONB_DEPENDENT_REC_3"/>
    <property type="match status" value="1"/>
</dbReference>
<accession>A0A6S6ZE18</accession>
<keyword evidence="10 15" id="KW-0798">TonB box</keyword>
<sequence>MSHHPCRRRATPATLSPARRWLCHIAFGLPAGALVSTLAPVQPAYAQAADARQQYGIAAGSVQQVLLEFGRRSGVMVGAEPTLIANVQSPGLRGAYGVRDGLAALLAGTGLEAVAEESGAYRLRRAPAAPGTALLEPVRVVGQTENAWGPVPGVAAKRSATGTKTDASILEIPQTVNVVTAAEISTRGATTVAQALRYTPGVNVNGYTDSNMIADEVDSRGFAPAPLYLDGTYLPYAGSLGGALQIDPYLLERVEVLKGPASVLYGQNQPGGLINLVSKRPSDERLREVRFGVGSYGRVESALDLTGPANEDGSVLYRVTGVANGGNEQIDYKESRRLLIAPSLTWRPSAATSLTLYTQLQRDGGVPDYQPLPAIGTVFDGPDGKRINRDIFTGQPGFNDFYRRQFVVGTDLSHKFSEQATLRQTIRFVDVRDNYRGFYLNRFVQDADGNTDYSQASRTKLDWGQHNNVLSIDNNVELKGRTGALDHTVLVGLDYRNFSRKYTGYNNYAATPLNLYDPDYNVAQPDTELTTKWDNSVSQVGLYLQDQVKLDKFVLTLGGRYDWAKIDNKDLLANTRTRRNDSAFSGRVGLAYVAENGLAPYISYSESFLPVIGTNYEGESFKPTTGKQVEVGIKYQPVGSDTLITLSAFEIRQKNMSSEDFDHPGYEVQNGGVRSKGVELEIKSQPMDRLDVIAGLTYLNPRSTPGSYDEGKRLAALPTWAASLWTNYRFAGDVLGGMELGGGVRWTGTAYGDSANTFRTPAFAVVDASLRYDLAHVSPALRGLVASLTVQNLFDKTYVSSCNYSFGCYYGKARSMMAGVTYRW</sequence>
<evidence type="ECO:0000256" key="3">
    <source>
        <dbReference type="ARBA" id="ARBA00022448"/>
    </source>
</evidence>
<dbReference type="Gene3D" id="3.55.50.30">
    <property type="match status" value="1"/>
</dbReference>
<dbReference type="SUPFAM" id="SSF56935">
    <property type="entry name" value="Porins"/>
    <property type="match status" value="1"/>
</dbReference>
<dbReference type="RefSeq" id="WP_175169110.1">
    <property type="nucleotide sequence ID" value="NZ_CADIJQ010000001.1"/>
</dbReference>
<dbReference type="Proteomes" id="UP000494269">
    <property type="component" value="Unassembled WGS sequence"/>
</dbReference>
<dbReference type="InterPro" id="IPR039426">
    <property type="entry name" value="TonB-dep_rcpt-like"/>
</dbReference>
<organism evidence="18 19">
    <name type="scientific">Achromobacter kerstersii</name>
    <dbReference type="NCBI Taxonomy" id="1353890"/>
    <lineage>
        <taxon>Bacteria</taxon>
        <taxon>Pseudomonadati</taxon>
        <taxon>Pseudomonadota</taxon>
        <taxon>Betaproteobacteria</taxon>
        <taxon>Burkholderiales</taxon>
        <taxon>Alcaligenaceae</taxon>
        <taxon>Achromobacter</taxon>
    </lineage>
</organism>
<dbReference type="InterPro" id="IPR012910">
    <property type="entry name" value="Plug_dom"/>
</dbReference>
<keyword evidence="9" id="KW-0406">Ion transport</keyword>
<dbReference type="Pfam" id="PF07715">
    <property type="entry name" value="Plug"/>
    <property type="match status" value="1"/>
</dbReference>
<evidence type="ECO:0000259" key="17">
    <source>
        <dbReference type="SMART" id="SM00965"/>
    </source>
</evidence>
<dbReference type="PANTHER" id="PTHR32552">
    <property type="entry name" value="FERRICHROME IRON RECEPTOR-RELATED"/>
    <property type="match status" value="1"/>
</dbReference>
<dbReference type="InterPro" id="IPR011662">
    <property type="entry name" value="Secretin/TonB_short_N"/>
</dbReference>
<evidence type="ECO:0000256" key="9">
    <source>
        <dbReference type="ARBA" id="ARBA00023065"/>
    </source>
</evidence>
<proteinExistence type="inferred from homology"/>
<evidence type="ECO:0000256" key="1">
    <source>
        <dbReference type="ARBA" id="ARBA00004571"/>
    </source>
</evidence>
<comment type="similarity">
    <text evidence="2 14 15">Belongs to the TonB-dependent receptor family.</text>
</comment>
<dbReference type="SMART" id="SM00965">
    <property type="entry name" value="STN"/>
    <property type="match status" value="1"/>
</dbReference>
<dbReference type="InterPro" id="IPR037066">
    <property type="entry name" value="Plug_dom_sf"/>
</dbReference>
<evidence type="ECO:0000256" key="8">
    <source>
        <dbReference type="ARBA" id="ARBA00023004"/>
    </source>
</evidence>
<evidence type="ECO:0000256" key="2">
    <source>
        <dbReference type="ARBA" id="ARBA00009810"/>
    </source>
</evidence>
<evidence type="ECO:0000256" key="15">
    <source>
        <dbReference type="RuleBase" id="RU003357"/>
    </source>
</evidence>
<dbReference type="InterPro" id="IPR000531">
    <property type="entry name" value="Beta-barrel_TonB"/>
</dbReference>
<dbReference type="FunFam" id="2.40.170.20:FF:000005">
    <property type="entry name" value="TonB-dependent siderophore receptor"/>
    <property type="match status" value="1"/>
</dbReference>
<reference evidence="18 19" key="1">
    <citation type="submission" date="2020-04" db="EMBL/GenBank/DDBJ databases">
        <authorList>
            <person name="De Canck E."/>
        </authorList>
    </citation>
    <scope>NUCLEOTIDE SEQUENCE [LARGE SCALE GENOMIC DNA]</scope>
    <source>
        <strain evidence="18 19">LMG 3441</strain>
    </source>
</reference>
<evidence type="ECO:0000313" key="19">
    <source>
        <dbReference type="Proteomes" id="UP000494269"/>
    </source>
</evidence>
<evidence type="ECO:0000256" key="6">
    <source>
        <dbReference type="ARBA" id="ARBA00022692"/>
    </source>
</evidence>
<keyword evidence="7" id="KW-0732">Signal</keyword>
<evidence type="ECO:0000256" key="4">
    <source>
        <dbReference type="ARBA" id="ARBA00022452"/>
    </source>
</evidence>
<dbReference type="CDD" id="cd01347">
    <property type="entry name" value="ligand_gated_channel"/>
    <property type="match status" value="1"/>
</dbReference>
<dbReference type="Gene3D" id="2.170.130.10">
    <property type="entry name" value="TonB-dependent receptor, plug domain"/>
    <property type="match status" value="1"/>
</dbReference>
<evidence type="ECO:0000256" key="5">
    <source>
        <dbReference type="ARBA" id="ARBA00022496"/>
    </source>
</evidence>
<name>A0A6S6ZE18_9BURK</name>
<dbReference type="Pfam" id="PF00593">
    <property type="entry name" value="TonB_dep_Rec_b-barrel"/>
    <property type="match status" value="1"/>
</dbReference>
<protein>
    <submittedName>
        <fullName evidence="18">Ferrichrome outer membrane transporter/phage receptor</fullName>
    </submittedName>
</protein>
<keyword evidence="11 14" id="KW-0472">Membrane</keyword>
<evidence type="ECO:0000256" key="16">
    <source>
        <dbReference type="SAM" id="Phobius"/>
    </source>
</evidence>
<dbReference type="AlphaFoldDB" id="A0A6S6ZE18"/>
<dbReference type="Gene3D" id="2.40.170.20">
    <property type="entry name" value="TonB-dependent receptor, beta-barrel domain"/>
    <property type="match status" value="1"/>
</dbReference>
<dbReference type="FunFam" id="2.170.130.10:FF:000001">
    <property type="entry name" value="Catecholate siderophore TonB-dependent receptor"/>
    <property type="match status" value="1"/>
</dbReference>
<keyword evidence="16" id="KW-1133">Transmembrane helix</keyword>
<keyword evidence="6 14" id="KW-0812">Transmembrane</keyword>
<comment type="subcellular location">
    <subcellularLocation>
        <location evidence="1 14">Cell outer membrane</location>
        <topology evidence="1 14">Multi-pass membrane protein</topology>
    </subcellularLocation>
</comment>
<keyword evidence="3 14" id="KW-0813">Transport</keyword>
<dbReference type="GO" id="GO:0009279">
    <property type="term" value="C:cell outer membrane"/>
    <property type="evidence" value="ECO:0007669"/>
    <property type="project" value="UniProtKB-SubCell"/>
</dbReference>
<dbReference type="NCBIfam" id="TIGR01783">
    <property type="entry name" value="TonB-siderophor"/>
    <property type="match status" value="1"/>
</dbReference>
<dbReference type="EMBL" id="CADIJQ010000001">
    <property type="protein sequence ID" value="CAB3673957.1"/>
    <property type="molecule type" value="Genomic_DNA"/>
</dbReference>
<keyword evidence="19" id="KW-1185">Reference proteome</keyword>
<keyword evidence="8" id="KW-0408">Iron</keyword>
<feature type="transmembrane region" description="Helical" evidence="16">
    <location>
        <begin position="21"/>
        <end position="41"/>
    </location>
</feature>